<keyword evidence="3" id="KW-1185">Reference proteome</keyword>
<feature type="region of interest" description="Disordered" evidence="1">
    <location>
        <begin position="388"/>
        <end position="428"/>
    </location>
</feature>
<dbReference type="SUPFAM" id="SSF52047">
    <property type="entry name" value="RNI-like"/>
    <property type="match status" value="1"/>
</dbReference>
<organism evidence="2 3">
    <name type="scientific">Mycena sanguinolenta</name>
    <dbReference type="NCBI Taxonomy" id="230812"/>
    <lineage>
        <taxon>Eukaryota</taxon>
        <taxon>Fungi</taxon>
        <taxon>Dikarya</taxon>
        <taxon>Basidiomycota</taxon>
        <taxon>Agaricomycotina</taxon>
        <taxon>Agaricomycetes</taxon>
        <taxon>Agaricomycetidae</taxon>
        <taxon>Agaricales</taxon>
        <taxon>Marasmiineae</taxon>
        <taxon>Mycenaceae</taxon>
        <taxon>Mycena</taxon>
    </lineage>
</organism>
<dbReference type="EMBL" id="JACAZH010000033">
    <property type="protein sequence ID" value="KAF7337721.1"/>
    <property type="molecule type" value="Genomic_DNA"/>
</dbReference>
<protein>
    <recommendedName>
        <fullName evidence="4">F-box domain-containing protein</fullName>
    </recommendedName>
</protein>
<feature type="compositionally biased region" description="Basic and acidic residues" evidence="1">
    <location>
        <begin position="388"/>
        <end position="398"/>
    </location>
</feature>
<gene>
    <name evidence="2" type="ORF">MSAN_02245700</name>
</gene>
<comment type="caution">
    <text evidence="2">The sequence shown here is derived from an EMBL/GenBank/DDBJ whole genome shotgun (WGS) entry which is preliminary data.</text>
</comment>
<evidence type="ECO:0000313" key="3">
    <source>
        <dbReference type="Proteomes" id="UP000623467"/>
    </source>
</evidence>
<evidence type="ECO:0000313" key="2">
    <source>
        <dbReference type="EMBL" id="KAF7337721.1"/>
    </source>
</evidence>
<sequence length="428" mass="46786">MSTTQSILLRPRPYAQHSGSFFLVALLPPPKYVPSLPAEIWSAIFEFVAIQQPGLLWPSLTTFCCVYQRPSKEVALPLLYARVAISKITSFEKFVARLHFADQRWDSIRRIPWSTPGRWVQAIDLSGIEYTGQSQALLLDSLLVKLFPLVPFLARFSLNPSFVLSRRAMEGLGQRPEAVNIRALEGLSYIPSGSPVEDSLVQLLRYCPNLEELELIGRGLDPAEMDTSFQNPELSAPDSFIPLALPCLRTLTIISVYSSTLFLSFLLSPLPSLQKLTITPYDDVPTALSSQFICDTRRLLAIPTPLHPKIVANPTSSIPAHRPLHIADYSAPLARETSSISAHPSCRKLPPTADSLHPAARPRFLACAREAAAAAAGIARGACEGRALAEERDGDERAGCGGTRRTPGMETASSAKGSPGFGCRMERV</sequence>
<proteinExistence type="predicted"/>
<dbReference type="Proteomes" id="UP000623467">
    <property type="component" value="Unassembled WGS sequence"/>
</dbReference>
<reference evidence="2" key="1">
    <citation type="submission" date="2020-05" db="EMBL/GenBank/DDBJ databases">
        <title>Mycena genomes resolve the evolution of fungal bioluminescence.</title>
        <authorList>
            <person name="Tsai I.J."/>
        </authorList>
    </citation>
    <scope>NUCLEOTIDE SEQUENCE</scope>
    <source>
        <strain evidence="2">160909Yilan</strain>
    </source>
</reference>
<evidence type="ECO:0000256" key="1">
    <source>
        <dbReference type="SAM" id="MobiDB-lite"/>
    </source>
</evidence>
<dbReference type="AlphaFoldDB" id="A0A8H7CIP2"/>
<dbReference type="OrthoDB" id="2595178at2759"/>
<accession>A0A8H7CIP2</accession>
<name>A0A8H7CIP2_9AGAR</name>
<evidence type="ECO:0008006" key="4">
    <source>
        <dbReference type="Google" id="ProtNLM"/>
    </source>
</evidence>